<dbReference type="EMBL" id="JBIAMX010000029">
    <property type="protein sequence ID" value="MFF0546966.1"/>
    <property type="molecule type" value="Genomic_DNA"/>
</dbReference>
<organism evidence="1 2">
    <name type="scientific">Nocardia thailandica</name>
    <dbReference type="NCBI Taxonomy" id="257275"/>
    <lineage>
        <taxon>Bacteria</taxon>
        <taxon>Bacillati</taxon>
        <taxon>Actinomycetota</taxon>
        <taxon>Actinomycetes</taxon>
        <taxon>Mycobacteriales</taxon>
        <taxon>Nocardiaceae</taxon>
        <taxon>Nocardia</taxon>
    </lineage>
</organism>
<name>A0ABW6PX07_9NOCA</name>
<reference evidence="1 2" key="1">
    <citation type="submission" date="2024-10" db="EMBL/GenBank/DDBJ databases">
        <title>The Natural Products Discovery Center: Release of the First 8490 Sequenced Strains for Exploring Actinobacteria Biosynthetic Diversity.</title>
        <authorList>
            <person name="Kalkreuter E."/>
            <person name="Kautsar S.A."/>
            <person name="Yang D."/>
            <person name="Bader C.D."/>
            <person name="Teijaro C.N."/>
            <person name="Fluegel L."/>
            <person name="Davis C.M."/>
            <person name="Simpson J.R."/>
            <person name="Lauterbach L."/>
            <person name="Steele A.D."/>
            <person name="Gui C."/>
            <person name="Meng S."/>
            <person name="Li G."/>
            <person name="Viehrig K."/>
            <person name="Ye F."/>
            <person name="Su P."/>
            <person name="Kiefer A.F."/>
            <person name="Nichols A."/>
            <person name="Cepeda A.J."/>
            <person name="Yan W."/>
            <person name="Fan B."/>
            <person name="Jiang Y."/>
            <person name="Adhikari A."/>
            <person name="Zheng C.-J."/>
            <person name="Schuster L."/>
            <person name="Cowan T.M."/>
            <person name="Smanski M.J."/>
            <person name="Chevrette M.G."/>
            <person name="De Carvalho L.P.S."/>
            <person name="Shen B."/>
        </authorList>
    </citation>
    <scope>NUCLEOTIDE SEQUENCE [LARGE SCALE GENOMIC DNA]</scope>
    <source>
        <strain evidence="1 2">NPDC004045</strain>
    </source>
</reference>
<comment type="caution">
    <text evidence="1">The sequence shown here is derived from an EMBL/GenBank/DDBJ whole genome shotgun (WGS) entry which is preliminary data.</text>
</comment>
<accession>A0ABW6PX07</accession>
<evidence type="ECO:0000313" key="1">
    <source>
        <dbReference type="EMBL" id="MFF0546966.1"/>
    </source>
</evidence>
<evidence type="ECO:0008006" key="3">
    <source>
        <dbReference type="Google" id="ProtNLM"/>
    </source>
</evidence>
<dbReference type="Proteomes" id="UP001601444">
    <property type="component" value="Unassembled WGS sequence"/>
</dbReference>
<keyword evidence="2" id="KW-1185">Reference proteome</keyword>
<dbReference type="RefSeq" id="WP_387703146.1">
    <property type="nucleotide sequence ID" value="NZ_JBIAMX010000029.1"/>
</dbReference>
<sequence>MREDAPLPSVDYADQPVSRWRADAPGPTVEVIPGVPAGVVTPDGVVANFTGVGLAVAALIAKPGLHPTFTGRGELAAAVSVKVSVLAVFTGAGTVDLSASLPARFTGAGVLSAIARPGRQLGAGFTGSGALTAGVLPVGTTTAPYTGSGLAVGAIGVAVAAAFTGVGTLSAVALGGIPVAAAFTGAGVLSATTSYRYAVAAAFTGSGALAVTQQTFSVTADFTGSGTLAATATKVGVSLADDFNRADGALGSNWTAASTAPTIATNRSQAGNPGGTNLTVVYAARHNTVLATDSQEVSVVLTTATANGSTALSGGAFLRSTTGGDRVEIAIISGTVQILSFIAGVRTQRAVNSSIGTPTSGRMTAVGNVYTAYINGSGTAACTWTDSGNLIAIGSTTRSVGHLTVGQTNGIGQLSRGYAIDSWAAADIV</sequence>
<proteinExistence type="predicted"/>
<evidence type="ECO:0000313" key="2">
    <source>
        <dbReference type="Proteomes" id="UP001601444"/>
    </source>
</evidence>
<protein>
    <recommendedName>
        <fullName evidence="3">Minor tail protein</fullName>
    </recommendedName>
</protein>
<gene>
    <name evidence="1" type="ORF">ACFYTF_29430</name>
</gene>